<comment type="caution">
    <text evidence="1">The sequence shown here is derived from an EMBL/GenBank/DDBJ whole genome shotgun (WGS) entry which is preliminary data.</text>
</comment>
<gene>
    <name evidence="1" type="ORF">IZO911_LOCUS9910</name>
    <name evidence="2" type="ORF">KXQ929_LOCUS13764</name>
</gene>
<evidence type="ECO:0000313" key="1">
    <source>
        <dbReference type="EMBL" id="CAF0856945.1"/>
    </source>
</evidence>
<dbReference type="SUPFAM" id="SSF53474">
    <property type="entry name" value="alpha/beta-Hydrolases"/>
    <property type="match status" value="1"/>
</dbReference>
<dbReference type="EMBL" id="CAJOBB010000746">
    <property type="protein sequence ID" value="CAF3742823.1"/>
    <property type="molecule type" value="Genomic_DNA"/>
</dbReference>
<dbReference type="Gene3D" id="3.40.50.1820">
    <property type="entry name" value="alpha/beta hydrolase"/>
    <property type="match status" value="1"/>
</dbReference>
<evidence type="ECO:0000313" key="2">
    <source>
        <dbReference type="EMBL" id="CAF3742823.1"/>
    </source>
</evidence>
<dbReference type="AlphaFoldDB" id="A0A813WF07"/>
<protein>
    <recommendedName>
        <fullName evidence="4">Esterase</fullName>
    </recommendedName>
</protein>
<dbReference type="Proteomes" id="UP000663860">
    <property type="component" value="Unassembled WGS sequence"/>
</dbReference>
<organism evidence="1 3">
    <name type="scientific">Adineta steineri</name>
    <dbReference type="NCBI Taxonomy" id="433720"/>
    <lineage>
        <taxon>Eukaryota</taxon>
        <taxon>Metazoa</taxon>
        <taxon>Spiralia</taxon>
        <taxon>Gnathifera</taxon>
        <taxon>Rotifera</taxon>
        <taxon>Eurotatoria</taxon>
        <taxon>Bdelloidea</taxon>
        <taxon>Adinetida</taxon>
        <taxon>Adinetidae</taxon>
        <taxon>Adineta</taxon>
    </lineage>
</organism>
<sequence>MTKNEHDFQIDGQTCHFHDESQNGISSGHFHTYDHFYVSEHYPSRKIHVFIPIDYLTNIQQKRYPVIYMNDGQATFWNGGLGNKSWNVGGILSKIYEKDPSKQVIVVAIHPIDRDREYTHVNWMWQQSFGEVHDYNDYVVNHIKSFIDRNYRTLSTSKYTVIAGSSHGGLASFHMALSHPTIFGIAICMSPSFWAGLDWLIGSSLTNLFCSLETSDLIQKYDHILRSNNAPLLYIDWGLSRDWHVHNFIVGKKNYQNFCINMQLVIAVF</sequence>
<dbReference type="InterPro" id="IPR000801">
    <property type="entry name" value="Esterase-like"/>
</dbReference>
<name>A0A813WF07_9BILA</name>
<dbReference type="PANTHER" id="PTHR48098">
    <property type="entry name" value="ENTEROCHELIN ESTERASE-RELATED"/>
    <property type="match status" value="1"/>
</dbReference>
<dbReference type="Pfam" id="PF00756">
    <property type="entry name" value="Esterase"/>
    <property type="match status" value="1"/>
</dbReference>
<reference evidence="1" key="1">
    <citation type="submission" date="2021-02" db="EMBL/GenBank/DDBJ databases">
        <authorList>
            <person name="Nowell W R."/>
        </authorList>
    </citation>
    <scope>NUCLEOTIDE SEQUENCE</scope>
</reference>
<evidence type="ECO:0000313" key="3">
    <source>
        <dbReference type="Proteomes" id="UP000663860"/>
    </source>
</evidence>
<dbReference type="InterPro" id="IPR050583">
    <property type="entry name" value="Mycobacterial_A85_antigen"/>
</dbReference>
<dbReference type="Proteomes" id="UP000663868">
    <property type="component" value="Unassembled WGS sequence"/>
</dbReference>
<dbReference type="EMBL" id="CAJNOE010000070">
    <property type="protein sequence ID" value="CAF0856945.1"/>
    <property type="molecule type" value="Genomic_DNA"/>
</dbReference>
<evidence type="ECO:0008006" key="4">
    <source>
        <dbReference type="Google" id="ProtNLM"/>
    </source>
</evidence>
<proteinExistence type="predicted"/>
<accession>A0A813WF07</accession>
<dbReference type="InterPro" id="IPR029058">
    <property type="entry name" value="AB_hydrolase_fold"/>
</dbReference>
<dbReference type="PANTHER" id="PTHR48098:SF6">
    <property type="entry name" value="FERRI-BACILLIBACTIN ESTERASE BESA"/>
    <property type="match status" value="1"/>
</dbReference>